<proteinExistence type="predicted"/>
<reference evidence="2 3" key="1">
    <citation type="submission" date="2013-09" db="EMBL/GenBank/DDBJ databases">
        <title>Corchorus capsularis genome sequencing.</title>
        <authorList>
            <person name="Alam M."/>
            <person name="Haque M.S."/>
            <person name="Islam M.S."/>
            <person name="Emdad E.M."/>
            <person name="Islam M.M."/>
            <person name="Ahmed B."/>
            <person name="Halim A."/>
            <person name="Hossen Q.M.M."/>
            <person name="Hossain M.Z."/>
            <person name="Ahmed R."/>
            <person name="Khan M.M."/>
            <person name="Islam R."/>
            <person name="Rashid M.M."/>
            <person name="Khan S.A."/>
            <person name="Rahman M.S."/>
            <person name="Alam M."/>
        </authorList>
    </citation>
    <scope>NUCLEOTIDE SEQUENCE [LARGE SCALE GENOMIC DNA]</scope>
    <source>
        <strain evidence="3">cv. CVL-1</strain>
        <tissue evidence="2">Whole seedling</tissue>
    </source>
</reference>
<accession>A0A1R3FYZ3</accession>
<protein>
    <submittedName>
        <fullName evidence="2">Uncharacterized protein</fullName>
    </submittedName>
</protein>
<dbReference type="Proteomes" id="UP000188268">
    <property type="component" value="Unassembled WGS sequence"/>
</dbReference>
<gene>
    <name evidence="2" type="ORF">CCACVL1_30043</name>
</gene>
<evidence type="ECO:0000256" key="1">
    <source>
        <dbReference type="SAM" id="MobiDB-lite"/>
    </source>
</evidence>
<name>A0A1R3FYZ3_COCAP</name>
<comment type="caution">
    <text evidence="2">The sequence shown here is derived from an EMBL/GenBank/DDBJ whole genome shotgun (WGS) entry which is preliminary data.</text>
</comment>
<sequence length="64" mass="7462">MEKGNQREIDGKRANRRKESHSSMPMWTNEMGTRKCKANDYLTATNGHEITTLEDSNPVFRMNF</sequence>
<feature type="compositionally biased region" description="Basic and acidic residues" evidence="1">
    <location>
        <begin position="1"/>
        <end position="13"/>
    </location>
</feature>
<evidence type="ECO:0000313" key="3">
    <source>
        <dbReference type="Proteomes" id="UP000188268"/>
    </source>
</evidence>
<organism evidence="2 3">
    <name type="scientific">Corchorus capsularis</name>
    <name type="common">Jute</name>
    <dbReference type="NCBI Taxonomy" id="210143"/>
    <lineage>
        <taxon>Eukaryota</taxon>
        <taxon>Viridiplantae</taxon>
        <taxon>Streptophyta</taxon>
        <taxon>Embryophyta</taxon>
        <taxon>Tracheophyta</taxon>
        <taxon>Spermatophyta</taxon>
        <taxon>Magnoliopsida</taxon>
        <taxon>eudicotyledons</taxon>
        <taxon>Gunneridae</taxon>
        <taxon>Pentapetalae</taxon>
        <taxon>rosids</taxon>
        <taxon>malvids</taxon>
        <taxon>Malvales</taxon>
        <taxon>Malvaceae</taxon>
        <taxon>Grewioideae</taxon>
        <taxon>Apeibeae</taxon>
        <taxon>Corchorus</taxon>
    </lineage>
</organism>
<dbReference type="Gramene" id="OMO51037">
    <property type="protein sequence ID" value="OMO51037"/>
    <property type="gene ID" value="CCACVL1_30043"/>
</dbReference>
<feature type="region of interest" description="Disordered" evidence="1">
    <location>
        <begin position="1"/>
        <end position="31"/>
    </location>
</feature>
<evidence type="ECO:0000313" key="2">
    <source>
        <dbReference type="EMBL" id="OMO51037.1"/>
    </source>
</evidence>
<dbReference type="EMBL" id="AWWV01015972">
    <property type="protein sequence ID" value="OMO51037.1"/>
    <property type="molecule type" value="Genomic_DNA"/>
</dbReference>
<keyword evidence="3" id="KW-1185">Reference proteome</keyword>
<dbReference type="AlphaFoldDB" id="A0A1R3FYZ3"/>